<keyword evidence="2" id="KW-1185">Reference proteome</keyword>
<protein>
    <submittedName>
        <fullName evidence="3">Uncharacterized protein</fullName>
    </submittedName>
</protein>
<reference evidence="3" key="1">
    <citation type="submission" date="2022-11" db="UniProtKB">
        <authorList>
            <consortium name="WormBaseParasite"/>
        </authorList>
    </citation>
    <scope>IDENTIFICATION</scope>
</reference>
<sequence>MGGCGSKHDDHDEDDYHYKHQGSNGNPGVGMGVALMMQQAMMLGAAGANPAADLDHQVRRAKAEGRTVTIMNDCLYFDYQFVARVPPGMDLRV</sequence>
<evidence type="ECO:0000313" key="2">
    <source>
        <dbReference type="Proteomes" id="UP000887566"/>
    </source>
</evidence>
<accession>A0A914WPI7</accession>
<feature type="compositionally biased region" description="Basic and acidic residues" evidence="1">
    <location>
        <begin position="1"/>
        <end position="18"/>
    </location>
</feature>
<dbReference type="WBParaSite" id="PSAMB.scaffold467size70330.g6245.t1">
    <property type="protein sequence ID" value="PSAMB.scaffold467size70330.g6245.t1"/>
    <property type="gene ID" value="PSAMB.scaffold467size70330.g6245"/>
</dbReference>
<evidence type="ECO:0000256" key="1">
    <source>
        <dbReference type="SAM" id="MobiDB-lite"/>
    </source>
</evidence>
<dbReference type="Proteomes" id="UP000887566">
    <property type="component" value="Unplaced"/>
</dbReference>
<dbReference type="AlphaFoldDB" id="A0A914WPI7"/>
<name>A0A914WPI7_9BILA</name>
<organism evidence="2 3">
    <name type="scientific">Plectus sambesii</name>
    <dbReference type="NCBI Taxonomy" id="2011161"/>
    <lineage>
        <taxon>Eukaryota</taxon>
        <taxon>Metazoa</taxon>
        <taxon>Ecdysozoa</taxon>
        <taxon>Nematoda</taxon>
        <taxon>Chromadorea</taxon>
        <taxon>Plectida</taxon>
        <taxon>Plectina</taxon>
        <taxon>Plectoidea</taxon>
        <taxon>Plectidae</taxon>
        <taxon>Plectus</taxon>
    </lineage>
</organism>
<proteinExistence type="predicted"/>
<feature type="region of interest" description="Disordered" evidence="1">
    <location>
        <begin position="1"/>
        <end position="23"/>
    </location>
</feature>
<evidence type="ECO:0000313" key="3">
    <source>
        <dbReference type="WBParaSite" id="PSAMB.scaffold467size70330.g6245.t1"/>
    </source>
</evidence>